<evidence type="ECO:0000313" key="9">
    <source>
        <dbReference type="EMBL" id="EOY01793.1"/>
    </source>
</evidence>
<dbReference type="InterPro" id="IPR036263">
    <property type="entry name" value="Chorismate_II_sf"/>
</dbReference>
<dbReference type="EMBL" id="CM001880">
    <property type="protein sequence ID" value="EOY01793.1"/>
    <property type="molecule type" value="Genomic_DNA"/>
</dbReference>
<dbReference type="SUPFAM" id="SSF48600">
    <property type="entry name" value="Chorismate mutase II"/>
    <property type="match status" value="1"/>
</dbReference>
<dbReference type="HOGENOM" id="CLU_057757_0_0_1"/>
<accession>A0A061EB01</accession>
<dbReference type="PANTHER" id="PTHR21145:SF15">
    <property type="entry name" value="CHORISMATE MUTASE 3, CHLOROPLASTIC"/>
    <property type="match status" value="1"/>
</dbReference>
<evidence type="ECO:0000256" key="7">
    <source>
        <dbReference type="PIRNR" id="PIRNR017318"/>
    </source>
</evidence>
<protein>
    <recommendedName>
        <fullName evidence="3 7">Chorismate mutase</fullName>
        <ecNumber evidence="3 7">5.4.99.5</ecNumber>
    </recommendedName>
</protein>
<dbReference type="Gene3D" id="1.10.590.10">
    <property type="entry name" value="Chorismate mutase, AroQ class superfamily, eukaryotic"/>
    <property type="match status" value="1"/>
</dbReference>
<keyword evidence="10" id="KW-1185">Reference proteome</keyword>
<reference evidence="9 10" key="1">
    <citation type="journal article" date="2013" name="Genome Biol.">
        <title>The genome sequence of the most widely cultivated cacao type and its use to identify candidate genes regulating pod color.</title>
        <authorList>
            <person name="Motamayor J.C."/>
            <person name="Mockaitis K."/>
            <person name="Schmutz J."/>
            <person name="Haiminen N."/>
            <person name="Iii D.L."/>
            <person name="Cornejo O."/>
            <person name="Findley S.D."/>
            <person name="Zheng P."/>
            <person name="Utro F."/>
            <person name="Royaert S."/>
            <person name="Saski C."/>
            <person name="Jenkins J."/>
            <person name="Podicheti R."/>
            <person name="Zhao M."/>
            <person name="Scheffler B.E."/>
            <person name="Stack J.C."/>
            <person name="Feltus F.A."/>
            <person name="Mustiga G.M."/>
            <person name="Amores F."/>
            <person name="Phillips W."/>
            <person name="Marelli J.P."/>
            <person name="May G.D."/>
            <person name="Shapiro H."/>
            <person name="Ma J."/>
            <person name="Bustamante C.D."/>
            <person name="Schnell R.J."/>
            <person name="Main D."/>
            <person name="Gilbert D."/>
            <person name="Parida L."/>
            <person name="Kuhn D.N."/>
        </authorList>
    </citation>
    <scope>NUCLEOTIDE SEQUENCE [LARGE SCALE GENOMIC DNA]</scope>
    <source>
        <strain evidence="10">cv. Matina 1-6</strain>
    </source>
</reference>
<dbReference type="GO" id="GO:0042742">
    <property type="term" value="P:defense response to bacterium"/>
    <property type="evidence" value="ECO:0007669"/>
    <property type="project" value="EnsemblPlants"/>
</dbReference>
<dbReference type="GO" id="GO:1901747">
    <property type="term" value="P:prephenate(2-) biosynthetic process"/>
    <property type="evidence" value="ECO:0007669"/>
    <property type="project" value="EnsemblPlants"/>
</dbReference>
<gene>
    <name evidence="9" type="ORF">TCM_011609</name>
</gene>
<proteinExistence type="predicted"/>
<dbReference type="Gramene" id="EOY01793">
    <property type="protein sequence ID" value="EOY01793"/>
    <property type="gene ID" value="TCM_011609"/>
</dbReference>
<dbReference type="GO" id="GO:0042803">
    <property type="term" value="F:protein homodimerization activity"/>
    <property type="evidence" value="ECO:0007669"/>
    <property type="project" value="EnsemblPlants"/>
</dbReference>
<evidence type="ECO:0000256" key="2">
    <source>
        <dbReference type="ARBA" id="ARBA00004817"/>
    </source>
</evidence>
<dbReference type="NCBIfam" id="TIGR01802">
    <property type="entry name" value="CM_pl-yst"/>
    <property type="match status" value="1"/>
</dbReference>
<dbReference type="EC" id="5.4.99.5" evidence="3 7"/>
<dbReference type="FunFam" id="1.10.590.10:FF:000001">
    <property type="entry name" value="Chorismate mutase"/>
    <property type="match status" value="1"/>
</dbReference>
<dbReference type="PROSITE" id="PS51169">
    <property type="entry name" value="CHORISMATE_MUT_3"/>
    <property type="match status" value="1"/>
</dbReference>
<dbReference type="Proteomes" id="UP000026915">
    <property type="component" value="Chromosome 2"/>
</dbReference>
<evidence type="ECO:0000256" key="6">
    <source>
        <dbReference type="ARBA" id="ARBA00023235"/>
    </source>
</evidence>
<dbReference type="UniPathway" id="UPA00120">
    <property type="reaction ID" value="UER00203"/>
</dbReference>
<dbReference type="InParanoid" id="A0A061EB01"/>
<dbReference type="STRING" id="3641.A0A061EB01"/>
<comment type="pathway">
    <text evidence="2">Metabolic intermediate biosynthesis; prephenate biosynthesis; prephenate from chorismate: step 1/1.</text>
</comment>
<sequence>MESKLLGQSFPSILNQNAAKFATPKSRFTQRTTLKVVGSNFGANVSPSLRVSSPSSAIRFSKKQRMDESETLTLKNIRHSLIRQDDSIICSLLERSQYRYNQDTYDKHAFSMEGFHGCLVEYMVRETEKLHAQVGRYNSPDEHPFYPQHLPEPMLPPLQYPKVLHPCADSININDMILTVYFGDILPRLVQMGDDGNYGSTAVCDTICLQALSKRIHYGKFVAEAKFRESPTAFEAAIKAQDNSRLMELLTYETVEAAVKKRVAMKTKAYAQERNQTDDPADADPVYKIQPNLVGYLYDNWLMPLTKKVQVEYLLRRLD</sequence>
<dbReference type="Pfam" id="PF01817">
    <property type="entry name" value="CM_2"/>
    <property type="match status" value="1"/>
</dbReference>
<dbReference type="GO" id="GO:0046417">
    <property type="term" value="P:chorismate metabolic process"/>
    <property type="evidence" value="ECO:0007669"/>
    <property type="project" value="InterPro"/>
</dbReference>
<feature type="domain" description="Chorismate mutase" evidence="8">
    <location>
        <begin position="199"/>
        <end position="310"/>
    </location>
</feature>
<dbReference type="InterPro" id="IPR008238">
    <property type="entry name" value="Chorismate_mutase_AroQ_euk"/>
</dbReference>
<dbReference type="GO" id="GO:0000162">
    <property type="term" value="P:L-tryptophan biosynthetic process"/>
    <property type="evidence" value="ECO:0007669"/>
    <property type="project" value="EnsemblPlants"/>
</dbReference>
<comment type="catalytic activity">
    <reaction evidence="1 7">
        <text>chorismate = prephenate</text>
        <dbReference type="Rhea" id="RHEA:13897"/>
        <dbReference type="ChEBI" id="CHEBI:29748"/>
        <dbReference type="ChEBI" id="CHEBI:29934"/>
        <dbReference type="EC" id="5.4.99.5"/>
    </reaction>
</comment>
<dbReference type="AlphaFoldDB" id="A0A061EB01"/>
<evidence type="ECO:0000256" key="4">
    <source>
        <dbReference type="ARBA" id="ARBA00022605"/>
    </source>
</evidence>
<name>A0A061EB01_THECC</name>
<evidence type="ECO:0000259" key="8">
    <source>
        <dbReference type="Pfam" id="PF01817"/>
    </source>
</evidence>
<dbReference type="GO" id="GO:0005737">
    <property type="term" value="C:cytoplasm"/>
    <property type="evidence" value="ECO:0000318"/>
    <property type="project" value="GO_Central"/>
</dbReference>
<dbReference type="eggNOG" id="KOG0795">
    <property type="taxonomic scope" value="Eukaryota"/>
</dbReference>
<dbReference type="PIRSF" id="PIRSF017318">
    <property type="entry name" value="Chor_mut_AroQ_eu"/>
    <property type="match status" value="1"/>
</dbReference>
<dbReference type="OMA" id="CAGSINI"/>
<organism evidence="9 10">
    <name type="scientific">Theobroma cacao</name>
    <name type="common">Cacao</name>
    <name type="synonym">Cocoa</name>
    <dbReference type="NCBI Taxonomy" id="3641"/>
    <lineage>
        <taxon>Eukaryota</taxon>
        <taxon>Viridiplantae</taxon>
        <taxon>Streptophyta</taxon>
        <taxon>Embryophyta</taxon>
        <taxon>Tracheophyta</taxon>
        <taxon>Spermatophyta</taxon>
        <taxon>Magnoliopsida</taxon>
        <taxon>eudicotyledons</taxon>
        <taxon>Gunneridae</taxon>
        <taxon>Pentapetalae</taxon>
        <taxon>rosids</taxon>
        <taxon>malvids</taxon>
        <taxon>Malvales</taxon>
        <taxon>Malvaceae</taxon>
        <taxon>Byttnerioideae</taxon>
        <taxon>Theobroma</taxon>
    </lineage>
</organism>
<keyword evidence="5 7" id="KW-0057">Aromatic amino acid biosynthesis</keyword>
<dbReference type="PANTHER" id="PTHR21145">
    <property type="entry name" value="CHORISMATE MUTASE"/>
    <property type="match status" value="1"/>
</dbReference>
<dbReference type="GO" id="GO:0004106">
    <property type="term" value="F:chorismate mutase activity"/>
    <property type="evidence" value="ECO:0000318"/>
    <property type="project" value="GO_Central"/>
</dbReference>
<evidence type="ECO:0000256" key="1">
    <source>
        <dbReference type="ARBA" id="ARBA00000824"/>
    </source>
</evidence>
<dbReference type="InterPro" id="IPR002701">
    <property type="entry name" value="CM_II_prokaryot"/>
</dbReference>
<evidence type="ECO:0000256" key="3">
    <source>
        <dbReference type="ARBA" id="ARBA00012404"/>
    </source>
</evidence>
<dbReference type="GO" id="GO:0009073">
    <property type="term" value="P:aromatic amino acid family biosynthetic process"/>
    <property type="evidence" value="ECO:0000318"/>
    <property type="project" value="GO_Central"/>
</dbReference>
<dbReference type="InterPro" id="IPR037039">
    <property type="entry name" value="CM_AroQ_sf_eucaryotic"/>
</dbReference>
<evidence type="ECO:0000313" key="10">
    <source>
        <dbReference type="Proteomes" id="UP000026915"/>
    </source>
</evidence>
<evidence type="ECO:0000256" key="5">
    <source>
        <dbReference type="ARBA" id="ARBA00023141"/>
    </source>
</evidence>
<keyword evidence="6 7" id="KW-0413">Isomerase</keyword>
<keyword evidence="4 7" id="KW-0028">Amino-acid biosynthesis</keyword>